<organism evidence="2">
    <name type="scientific">Ignavibacterium album</name>
    <dbReference type="NCBI Taxonomy" id="591197"/>
    <lineage>
        <taxon>Bacteria</taxon>
        <taxon>Pseudomonadati</taxon>
        <taxon>Ignavibacteriota</taxon>
        <taxon>Ignavibacteria</taxon>
        <taxon>Ignavibacteriales</taxon>
        <taxon>Ignavibacteriaceae</taxon>
        <taxon>Ignavibacterium</taxon>
    </lineage>
</organism>
<accession>A0A7V2ZHD0</accession>
<gene>
    <name evidence="2" type="ORF">ENS31_00605</name>
</gene>
<evidence type="ECO:0000256" key="1">
    <source>
        <dbReference type="SAM" id="Phobius"/>
    </source>
</evidence>
<dbReference type="EMBL" id="DSUJ01000002">
    <property type="protein sequence ID" value="HFI90009.1"/>
    <property type="molecule type" value="Genomic_DNA"/>
</dbReference>
<dbReference type="AlphaFoldDB" id="A0A7V2ZHD0"/>
<name>A0A7V2ZHD0_9BACT</name>
<keyword evidence="1" id="KW-0472">Membrane</keyword>
<sequence length="75" mass="8667">MNKKFFTNINLVAQSFMIFFAVQVLQIFFGKVNPMLLGIVILISSVSIFSFALVRAYLKDRSERRKLSNALFEMN</sequence>
<protein>
    <submittedName>
        <fullName evidence="2">Uncharacterized protein</fullName>
    </submittedName>
</protein>
<feature type="transmembrane region" description="Helical" evidence="1">
    <location>
        <begin position="12"/>
        <end position="29"/>
    </location>
</feature>
<evidence type="ECO:0000313" key="2">
    <source>
        <dbReference type="EMBL" id="HFI90009.1"/>
    </source>
</evidence>
<keyword evidence="1" id="KW-0812">Transmembrane</keyword>
<reference evidence="2" key="1">
    <citation type="journal article" date="2020" name="mSystems">
        <title>Genome- and Community-Level Interaction Insights into Carbon Utilization and Element Cycling Functions of Hydrothermarchaeota in Hydrothermal Sediment.</title>
        <authorList>
            <person name="Zhou Z."/>
            <person name="Liu Y."/>
            <person name="Xu W."/>
            <person name="Pan J."/>
            <person name="Luo Z.H."/>
            <person name="Li M."/>
        </authorList>
    </citation>
    <scope>NUCLEOTIDE SEQUENCE [LARGE SCALE GENOMIC DNA]</scope>
    <source>
        <strain evidence="2">SpSt-479</strain>
    </source>
</reference>
<proteinExistence type="predicted"/>
<feature type="transmembrane region" description="Helical" evidence="1">
    <location>
        <begin position="35"/>
        <end position="58"/>
    </location>
</feature>
<comment type="caution">
    <text evidence="2">The sequence shown here is derived from an EMBL/GenBank/DDBJ whole genome shotgun (WGS) entry which is preliminary data.</text>
</comment>
<keyword evidence="1" id="KW-1133">Transmembrane helix</keyword>